<name>A0A2Z6QR55_9GLOM</name>
<dbReference type="EMBL" id="BEXD01000445">
    <property type="protein sequence ID" value="GBB87494.1"/>
    <property type="molecule type" value="Genomic_DNA"/>
</dbReference>
<dbReference type="Proteomes" id="UP000247702">
    <property type="component" value="Unassembled WGS sequence"/>
</dbReference>
<evidence type="ECO:0000256" key="1">
    <source>
        <dbReference type="SAM" id="MobiDB-lite"/>
    </source>
</evidence>
<dbReference type="Proteomes" id="UP000615446">
    <property type="component" value="Unassembled WGS sequence"/>
</dbReference>
<sequence>MLDLFAAIQQDIHDDIWNTHARNLHDFEKSVLNINKKDKKSYRSTFRSPKKKRTAFTHKHPHGVAFPLNRNSYDVPNLASSSRQTHPDSTKMPLSDIPVVTFCTRVHGNGTVLVAMFLI</sequence>
<evidence type="ECO:0000313" key="4">
    <source>
        <dbReference type="Proteomes" id="UP000247702"/>
    </source>
</evidence>
<feature type="compositionally biased region" description="Basic residues" evidence="1">
    <location>
        <begin position="42"/>
        <end position="62"/>
    </location>
</feature>
<feature type="region of interest" description="Disordered" evidence="1">
    <location>
        <begin position="42"/>
        <end position="70"/>
    </location>
</feature>
<dbReference type="EMBL" id="BLAL01000338">
    <property type="protein sequence ID" value="GET04131.1"/>
    <property type="molecule type" value="Genomic_DNA"/>
</dbReference>
<keyword evidence="4" id="KW-1185">Reference proteome</keyword>
<protein>
    <submittedName>
        <fullName evidence="2">Uncharacterized protein</fullName>
    </submittedName>
</protein>
<comment type="caution">
    <text evidence="2">The sequence shown here is derived from an EMBL/GenBank/DDBJ whole genome shotgun (WGS) entry which is preliminary data.</text>
</comment>
<reference evidence="2 4" key="1">
    <citation type="submission" date="2017-11" db="EMBL/GenBank/DDBJ databases">
        <title>The genome of Rhizophagus clarus HR1 reveals common genetic basis of auxotrophy among arbuscular mycorrhizal fungi.</title>
        <authorList>
            <person name="Kobayashi Y."/>
        </authorList>
    </citation>
    <scope>NUCLEOTIDE SEQUENCE [LARGE SCALE GENOMIC DNA]</scope>
    <source>
        <strain evidence="2 4">HR1</strain>
    </source>
</reference>
<accession>A0A2Z6QR55</accession>
<evidence type="ECO:0000313" key="2">
    <source>
        <dbReference type="EMBL" id="GBB87494.1"/>
    </source>
</evidence>
<evidence type="ECO:0000313" key="3">
    <source>
        <dbReference type="EMBL" id="GET04131.1"/>
    </source>
</evidence>
<proteinExistence type="predicted"/>
<gene>
    <name evidence="3" type="ORF">RCL2_003043100</name>
    <name evidence="2" type="ORF">RclHR1_13990004</name>
</gene>
<reference evidence="3" key="2">
    <citation type="submission" date="2019-10" db="EMBL/GenBank/DDBJ databases">
        <title>Conservation and host-specific expression of non-tandemly repeated heterogenous ribosome RNA gene in arbuscular mycorrhizal fungi.</title>
        <authorList>
            <person name="Maeda T."/>
            <person name="Kobayashi Y."/>
            <person name="Nakagawa T."/>
            <person name="Ezawa T."/>
            <person name="Yamaguchi K."/>
            <person name="Bino T."/>
            <person name="Nishimoto Y."/>
            <person name="Shigenobu S."/>
            <person name="Kawaguchi M."/>
        </authorList>
    </citation>
    <scope>NUCLEOTIDE SEQUENCE</scope>
    <source>
        <strain evidence="3">HR1</strain>
    </source>
</reference>
<dbReference type="AlphaFoldDB" id="A0A2Z6QR55"/>
<organism evidence="2 4">
    <name type="scientific">Rhizophagus clarus</name>
    <dbReference type="NCBI Taxonomy" id="94130"/>
    <lineage>
        <taxon>Eukaryota</taxon>
        <taxon>Fungi</taxon>
        <taxon>Fungi incertae sedis</taxon>
        <taxon>Mucoromycota</taxon>
        <taxon>Glomeromycotina</taxon>
        <taxon>Glomeromycetes</taxon>
        <taxon>Glomerales</taxon>
        <taxon>Glomeraceae</taxon>
        <taxon>Rhizophagus</taxon>
    </lineage>
</organism>